<reference evidence="2" key="1">
    <citation type="submission" date="2023-07" db="EMBL/GenBank/DDBJ databases">
        <title>Murine gut Bacillus species.</title>
        <authorList>
            <person name="Gutman E."/>
            <person name="Hashuel R."/>
            <person name="Litvak Y."/>
        </authorList>
    </citation>
    <scope>NUCLEOTIDE SEQUENCE</scope>
    <source>
        <strain evidence="2">RU283</strain>
    </source>
</reference>
<evidence type="ECO:0000313" key="3">
    <source>
        <dbReference type="Proteomes" id="UP001178277"/>
    </source>
</evidence>
<keyword evidence="1" id="KW-1133">Transmembrane helix</keyword>
<dbReference type="RefSeq" id="WP_305163058.1">
    <property type="nucleotide sequence ID" value="NZ_JAUUTP010000064.1"/>
</dbReference>
<gene>
    <name evidence="2" type="ORF">Q8G35_27935</name>
</gene>
<protein>
    <submittedName>
        <fullName evidence="2">Uncharacterized protein</fullName>
    </submittedName>
</protein>
<evidence type="ECO:0000256" key="1">
    <source>
        <dbReference type="SAM" id="Phobius"/>
    </source>
</evidence>
<comment type="caution">
    <text evidence="2">The sequence shown here is derived from an EMBL/GenBank/DDBJ whole genome shotgun (WGS) entry which is preliminary data.</text>
</comment>
<keyword evidence="1" id="KW-0812">Transmembrane</keyword>
<feature type="transmembrane region" description="Helical" evidence="1">
    <location>
        <begin position="47"/>
        <end position="68"/>
    </location>
</feature>
<accession>A0AA90NXI7</accession>
<dbReference type="Proteomes" id="UP001178277">
    <property type="component" value="Unassembled WGS sequence"/>
</dbReference>
<name>A0AA90NXI7_9BACI</name>
<dbReference type="EMBL" id="JAUUTP010000064">
    <property type="protein sequence ID" value="MDP1422080.1"/>
    <property type="molecule type" value="Genomic_DNA"/>
</dbReference>
<evidence type="ECO:0000313" key="2">
    <source>
        <dbReference type="EMBL" id="MDP1422080.1"/>
    </source>
</evidence>
<sequence length="74" mass="8068">MSATHKGRDSRWYTVVVGVRLTDGLKGTIVQRPSSPAIKTLSTKRPIFILCGEALIFALHGWLTGALAEDRSCL</sequence>
<organism evidence="2 3">
    <name type="scientific">Peribacillus simplex</name>
    <dbReference type="NCBI Taxonomy" id="1478"/>
    <lineage>
        <taxon>Bacteria</taxon>
        <taxon>Bacillati</taxon>
        <taxon>Bacillota</taxon>
        <taxon>Bacilli</taxon>
        <taxon>Bacillales</taxon>
        <taxon>Bacillaceae</taxon>
        <taxon>Peribacillus</taxon>
    </lineage>
</organism>
<keyword evidence="1" id="KW-0472">Membrane</keyword>
<dbReference type="AlphaFoldDB" id="A0AA90NXI7"/>
<proteinExistence type="predicted"/>